<accession>A0A2K1R1W3</accession>
<reference evidence="2 3" key="1">
    <citation type="submission" date="2017-06" db="EMBL/GenBank/DDBJ databases">
        <title>Draft genome sequence of a variant of Elsinoe murrayae.</title>
        <authorList>
            <person name="Cheng Q."/>
        </authorList>
    </citation>
    <scope>NUCLEOTIDE SEQUENCE [LARGE SCALE GENOMIC DNA]</scope>
    <source>
        <strain evidence="2 3">CQ-2017a</strain>
    </source>
</reference>
<dbReference type="InParanoid" id="A0A2K1R1W3"/>
<evidence type="ECO:0000313" key="2">
    <source>
        <dbReference type="EMBL" id="PNS21271.1"/>
    </source>
</evidence>
<gene>
    <name evidence="2" type="ORF">CAC42_1050</name>
</gene>
<keyword evidence="3" id="KW-1185">Reference proteome</keyword>
<dbReference type="Proteomes" id="UP000243797">
    <property type="component" value="Unassembled WGS sequence"/>
</dbReference>
<dbReference type="AlphaFoldDB" id="A0A2K1R1W3"/>
<organism evidence="2 3">
    <name type="scientific">Sphaceloma murrayae</name>
    <dbReference type="NCBI Taxonomy" id="2082308"/>
    <lineage>
        <taxon>Eukaryota</taxon>
        <taxon>Fungi</taxon>
        <taxon>Dikarya</taxon>
        <taxon>Ascomycota</taxon>
        <taxon>Pezizomycotina</taxon>
        <taxon>Dothideomycetes</taxon>
        <taxon>Dothideomycetidae</taxon>
        <taxon>Myriangiales</taxon>
        <taxon>Elsinoaceae</taxon>
        <taxon>Sphaceloma</taxon>
    </lineage>
</organism>
<evidence type="ECO:0000313" key="3">
    <source>
        <dbReference type="Proteomes" id="UP000243797"/>
    </source>
</evidence>
<dbReference type="STRING" id="2082308.A0A2K1R1W3"/>
<name>A0A2K1R1W3_9PEZI</name>
<protein>
    <submittedName>
        <fullName evidence="2">Uncharacterized protein</fullName>
    </submittedName>
</protein>
<feature type="region of interest" description="Disordered" evidence="1">
    <location>
        <begin position="206"/>
        <end position="240"/>
    </location>
</feature>
<sequence length="554" mass="59438">MLAFNGDSVSEILHSGYITILQAAPFCNSPRFSDPVTYPTTCFYCALDLSKPESQAIHSSRQLFHRFTGPLEARNPPQGDSHGLSSTMETILTPAERATLDYVRSKGGSVPLDFSIAASVPTKGSNWRPNQFDKSPFLKRTLTANDWGRGGLTKTLDVDAPWRLYVRLSDGSGEGWVLWSRVPDDHKRSAAASKSRMMKAWMEGNGLIKSGPKTSGQAVTPAAKGEVASGEKGTSPQGLTKMQTRSATRILTTNSEEPVEDWVSFEPYDGRCNEPLSEGCVHAGLSTACEGDNMGKNRHRIEPHYHSTSTSSSVLCIDDDCVVYETGIFGVCEGCAINVWSKVYTDEERGWILRALAEGLPIATKKWCDECVVNDLADGEPKRCGCGYFGKIGKNKCSADRKAEVADGVTKAVMSTYAQMQSFCGNEGCGKALDGGEKVLECLSCFGFIDLGFTNYDQTPAIDFEEAFQVADSGGYVNQAGSGAGQLDGAYNTPMAKTTAHSVTGNYAAAGGELEDELSSILGGFGVSLGESAHVETAPGAENDLGIDFDMLDF</sequence>
<evidence type="ECO:0000256" key="1">
    <source>
        <dbReference type="SAM" id="MobiDB-lite"/>
    </source>
</evidence>
<dbReference type="EMBL" id="NKHZ01000011">
    <property type="protein sequence ID" value="PNS21271.1"/>
    <property type="molecule type" value="Genomic_DNA"/>
</dbReference>
<comment type="caution">
    <text evidence="2">The sequence shown here is derived from an EMBL/GenBank/DDBJ whole genome shotgun (WGS) entry which is preliminary data.</text>
</comment>
<dbReference type="OrthoDB" id="10536494at2759"/>
<proteinExistence type="predicted"/>